<protein>
    <submittedName>
        <fullName evidence="1">Uncharacterized protein</fullName>
    </submittedName>
</protein>
<proteinExistence type="predicted"/>
<keyword evidence="2" id="KW-1185">Reference proteome</keyword>
<organism evidence="1 2">
    <name type="scientific">Mythimna loreyi</name>
    <dbReference type="NCBI Taxonomy" id="667449"/>
    <lineage>
        <taxon>Eukaryota</taxon>
        <taxon>Metazoa</taxon>
        <taxon>Ecdysozoa</taxon>
        <taxon>Arthropoda</taxon>
        <taxon>Hexapoda</taxon>
        <taxon>Insecta</taxon>
        <taxon>Pterygota</taxon>
        <taxon>Neoptera</taxon>
        <taxon>Endopterygota</taxon>
        <taxon>Lepidoptera</taxon>
        <taxon>Glossata</taxon>
        <taxon>Ditrysia</taxon>
        <taxon>Noctuoidea</taxon>
        <taxon>Noctuidae</taxon>
        <taxon>Noctuinae</taxon>
        <taxon>Hadenini</taxon>
        <taxon>Mythimna</taxon>
    </lineage>
</organism>
<accession>A0ACC2R700</accession>
<name>A0ACC2R700_9NEOP</name>
<reference evidence="1" key="1">
    <citation type="submission" date="2023-03" db="EMBL/GenBank/DDBJ databases">
        <title>Chromosome-level genomes of two armyworms, Mythimna separata and Mythimna loreyi, provide insights into the biosynthesis and reception of sex pheromones.</title>
        <authorList>
            <person name="Zhao H."/>
        </authorList>
    </citation>
    <scope>NUCLEOTIDE SEQUENCE</scope>
    <source>
        <strain evidence="1">BeijingLab</strain>
    </source>
</reference>
<dbReference type="Proteomes" id="UP001231649">
    <property type="component" value="Chromosome 11"/>
</dbReference>
<evidence type="ECO:0000313" key="1">
    <source>
        <dbReference type="EMBL" id="KAJ8733245.1"/>
    </source>
</evidence>
<dbReference type="EMBL" id="CM056787">
    <property type="protein sequence ID" value="KAJ8733245.1"/>
    <property type="molecule type" value="Genomic_DNA"/>
</dbReference>
<gene>
    <name evidence="1" type="ORF">PYW08_001543</name>
</gene>
<sequence>MKYVTMRSFLLIVITVLVLYLTGCHGEQKQSDPDSYMSQLIADLWLEGADVIRIIWRDCSKKLVDVKDVIDHKEYFPKFVRCMKRKTLRALDRSLTPDVVPVADGINLVRFELVDRSGNVMPENETSSWTEKELDEGEWRTLAVQRMAKVLKTHVIKFDFDEGKTVDKVEYRGRRRHQMMTMMMFGVVSIGMVLVPMGFQFLAVLGGKALLLAKMALILASIQGLKKVDTNNHDGYHDRGKIAASPVNYGFYQSGYPYDYYEKRSRDDWPQPGIMPATPPPAMSVHNPWIDTEIIKRDRIQISTDKQQKPNKKPEIVTWKPEVPKAVKKESEPRIYPIYAGPSDVPSIFTSIDAPTPLADLTTRPGDVQADYAIDLPFNRFHFQSPTTVISA</sequence>
<evidence type="ECO:0000313" key="2">
    <source>
        <dbReference type="Proteomes" id="UP001231649"/>
    </source>
</evidence>
<comment type="caution">
    <text evidence="1">The sequence shown here is derived from an EMBL/GenBank/DDBJ whole genome shotgun (WGS) entry which is preliminary data.</text>
</comment>